<keyword evidence="4" id="KW-0255">Endonuclease</keyword>
<evidence type="ECO:0000256" key="5">
    <source>
        <dbReference type="ARBA" id="ARBA00022763"/>
    </source>
</evidence>
<keyword evidence="5" id="KW-0227">DNA damage</keyword>
<feature type="domain" description="DNA repair metallo-beta-lactamase" evidence="13">
    <location>
        <begin position="148"/>
        <end position="236"/>
    </location>
</feature>
<dbReference type="Ensembl" id="ENSCCRT00000160409.1">
    <property type="protein sequence ID" value="ENSCCRP00000151549.1"/>
    <property type="gene ID" value="ENSCCRG00000063013.1"/>
</dbReference>
<comment type="subcellular location">
    <subcellularLocation>
        <location evidence="1">Nucleus</location>
    </subcellularLocation>
</comment>
<evidence type="ECO:0000256" key="11">
    <source>
        <dbReference type="ARBA" id="ARBA00039759"/>
    </source>
</evidence>
<evidence type="ECO:0000313" key="14">
    <source>
        <dbReference type="Ensembl" id="ENSCCRP00000151549.1"/>
    </source>
</evidence>
<dbReference type="GO" id="GO:0003684">
    <property type="term" value="F:damaged DNA binding"/>
    <property type="evidence" value="ECO:0007669"/>
    <property type="project" value="TreeGrafter"/>
</dbReference>
<dbReference type="SUPFAM" id="SSF56281">
    <property type="entry name" value="Metallo-hydrolase/oxidoreductase"/>
    <property type="match status" value="1"/>
</dbReference>
<dbReference type="GO" id="GO:0000723">
    <property type="term" value="P:telomere maintenance"/>
    <property type="evidence" value="ECO:0007669"/>
    <property type="project" value="TreeGrafter"/>
</dbReference>
<dbReference type="PANTHER" id="PTHR23240">
    <property type="entry name" value="DNA CROSS-LINK REPAIR PROTEIN PSO2/SNM1-RELATED"/>
    <property type="match status" value="1"/>
</dbReference>
<dbReference type="GO" id="GO:0036297">
    <property type="term" value="P:interstrand cross-link repair"/>
    <property type="evidence" value="ECO:0007669"/>
    <property type="project" value="TreeGrafter"/>
</dbReference>
<dbReference type="InterPro" id="IPR011084">
    <property type="entry name" value="DRMBL"/>
</dbReference>
<evidence type="ECO:0000256" key="8">
    <source>
        <dbReference type="ARBA" id="ARBA00023172"/>
    </source>
</evidence>
<dbReference type="GO" id="GO:0006310">
    <property type="term" value="P:DNA recombination"/>
    <property type="evidence" value="ECO:0007669"/>
    <property type="project" value="UniProtKB-KW"/>
</dbReference>
<evidence type="ECO:0000256" key="12">
    <source>
        <dbReference type="ARBA" id="ARBA00042677"/>
    </source>
</evidence>
<sequence>IPTHISLIDEITGEDVVVTLLPAGHYPGSVMFLFEGAQGTVLYTGHLLVGDAARMKYLHSDITYLKRVKDIQSVYIDTTFFDPKYHQIPSREACLTGISQLVQDWICQSPYHGVWLNCKADYGYEYLFTNLEQAHRAWICSKKCLKFCHMTTDRTTQIHACRHPKDEEFFRAKRIPCGSTAPDGVPLNIISIKPSTISFGERTRKTSVIVKMGSSSYRVKDFLSYICPVNIYPNVIPLCKTLQDIAEL</sequence>
<evidence type="ECO:0000256" key="1">
    <source>
        <dbReference type="ARBA" id="ARBA00004123"/>
    </source>
</evidence>
<evidence type="ECO:0000256" key="7">
    <source>
        <dbReference type="ARBA" id="ARBA00022839"/>
    </source>
</evidence>
<dbReference type="GO" id="GO:0035312">
    <property type="term" value="F:5'-3' DNA exonuclease activity"/>
    <property type="evidence" value="ECO:0007669"/>
    <property type="project" value="TreeGrafter"/>
</dbReference>
<dbReference type="GO" id="GO:0006303">
    <property type="term" value="P:double-strand break repair via nonhomologous end joining"/>
    <property type="evidence" value="ECO:0007669"/>
    <property type="project" value="TreeGrafter"/>
</dbReference>
<organism evidence="14 15">
    <name type="scientific">Cyprinus carpio carpio</name>
    <dbReference type="NCBI Taxonomy" id="630221"/>
    <lineage>
        <taxon>Eukaryota</taxon>
        <taxon>Metazoa</taxon>
        <taxon>Chordata</taxon>
        <taxon>Craniata</taxon>
        <taxon>Vertebrata</taxon>
        <taxon>Euteleostomi</taxon>
        <taxon>Actinopterygii</taxon>
        <taxon>Neopterygii</taxon>
        <taxon>Teleostei</taxon>
        <taxon>Ostariophysi</taxon>
        <taxon>Cypriniformes</taxon>
        <taxon>Cyprinidae</taxon>
        <taxon>Cyprininae</taxon>
        <taxon>Cyprinus</taxon>
    </lineage>
</organism>
<keyword evidence="9" id="KW-0234">DNA repair</keyword>
<evidence type="ECO:0000256" key="2">
    <source>
        <dbReference type="ARBA" id="ARBA00010304"/>
    </source>
</evidence>
<dbReference type="Pfam" id="PF07522">
    <property type="entry name" value="DRMBL"/>
    <property type="match status" value="1"/>
</dbReference>
<reference evidence="14" key="1">
    <citation type="submission" date="2025-08" db="UniProtKB">
        <authorList>
            <consortium name="Ensembl"/>
        </authorList>
    </citation>
    <scope>IDENTIFICATION</scope>
</reference>
<dbReference type="GO" id="GO:0005634">
    <property type="term" value="C:nucleus"/>
    <property type="evidence" value="ECO:0007669"/>
    <property type="project" value="UniProtKB-SubCell"/>
</dbReference>
<comment type="similarity">
    <text evidence="2">Belongs to the DNA repair metallo-beta-lactamase (DRMBL) family.</text>
</comment>
<evidence type="ECO:0000256" key="10">
    <source>
        <dbReference type="ARBA" id="ARBA00023242"/>
    </source>
</evidence>
<dbReference type="Proteomes" id="UP001108240">
    <property type="component" value="Unplaced"/>
</dbReference>
<keyword evidence="6" id="KW-0378">Hydrolase</keyword>
<evidence type="ECO:0000313" key="15">
    <source>
        <dbReference type="Proteomes" id="UP001108240"/>
    </source>
</evidence>
<protein>
    <recommendedName>
        <fullName evidence="11">Protein artemis</fullName>
    </recommendedName>
    <alternativeName>
        <fullName evidence="12">DNA cross-link repair 1C protein</fullName>
    </alternativeName>
</protein>
<keyword evidence="10" id="KW-0539">Nucleus</keyword>
<keyword evidence="15" id="KW-1185">Reference proteome</keyword>
<dbReference type="Gene3D" id="3.60.15.10">
    <property type="entry name" value="Ribonuclease Z/Hydroxyacylglutathione hydrolase-like"/>
    <property type="match status" value="1"/>
</dbReference>
<name>A0A9J8B1N4_CYPCA</name>
<dbReference type="PANTHER" id="PTHR23240:SF8">
    <property type="entry name" value="PROTEIN ARTEMIS"/>
    <property type="match status" value="1"/>
</dbReference>
<evidence type="ECO:0000256" key="4">
    <source>
        <dbReference type="ARBA" id="ARBA00022759"/>
    </source>
</evidence>
<keyword evidence="8" id="KW-0233">DNA recombination</keyword>
<evidence type="ECO:0000256" key="6">
    <source>
        <dbReference type="ARBA" id="ARBA00022801"/>
    </source>
</evidence>
<dbReference type="GO" id="GO:0004519">
    <property type="term" value="F:endonuclease activity"/>
    <property type="evidence" value="ECO:0007669"/>
    <property type="project" value="UniProtKB-KW"/>
</dbReference>
<dbReference type="InterPro" id="IPR036866">
    <property type="entry name" value="RibonucZ/Hydroxyglut_hydro"/>
</dbReference>
<keyword evidence="3" id="KW-0540">Nuclease</keyword>
<evidence type="ECO:0000256" key="3">
    <source>
        <dbReference type="ARBA" id="ARBA00022722"/>
    </source>
</evidence>
<keyword evidence="7" id="KW-0269">Exonuclease</keyword>
<reference evidence="14" key="2">
    <citation type="submission" date="2025-09" db="UniProtKB">
        <authorList>
            <consortium name="Ensembl"/>
        </authorList>
    </citation>
    <scope>IDENTIFICATION</scope>
</reference>
<dbReference type="GeneTree" id="ENSGT00940000157779"/>
<evidence type="ECO:0000259" key="13">
    <source>
        <dbReference type="Pfam" id="PF07522"/>
    </source>
</evidence>
<dbReference type="AlphaFoldDB" id="A0A9J8B1N4"/>
<accession>A0A9J8B1N4</accession>
<evidence type="ECO:0000256" key="9">
    <source>
        <dbReference type="ARBA" id="ARBA00023204"/>
    </source>
</evidence>
<proteinExistence type="inferred from homology"/>